<dbReference type="EMBL" id="JAKFHA010000003">
    <property type="protein sequence ID" value="MCF2527063.1"/>
    <property type="molecule type" value="Genomic_DNA"/>
</dbReference>
<dbReference type="AlphaFoldDB" id="A0AA41PWA6"/>
<proteinExistence type="predicted"/>
<organism evidence="1 2">
    <name type="scientific">Yinghuangia soli</name>
    <dbReference type="NCBI Taxonomy" id="2908204"/>
    <lineage>
        <taxon>Bacteria</taxon>
        <taxon>Bacillati</taxon>
        <taxon>Actinomycetota</taxon>
        <taxon>Actinomycetes</taxon>
        <taxon>Kitasatosporales</taxon>
        <taxon>Streptomycetaceae</taxon>
        <taxon>Yinghuangia</taxon>
    </lineage>
</organism>
<comment type="caution">
    <text evidence="1">The sequence shown here is derived from an EMBL/GenBank/DDBJ whole genome shotgun (WGS) entry which is preliminary data.</text>
</comment>
<sequence>MDLRSTHRDQDENCACRWCEMVAEARSVWEGNHDHDEFRRYLRSRDWHGVQAIKVIYRVHGIRLKDAVDRYDEYARQNAAETAET</sequence>
<dbReference type="RefSeq" id="WP_235051213.1">
    <property type="nucleotide sequence ID" value="NZ_JAKFHA010000003.1"/>
</dbReference>
<accession>A0AA41PWA6</accession>
<name>A0AA41PWA6_9ACTN</name>
<gene>
    <name evidence="1" type="ORF">LZ495_07510</name>
</gene>
<reference evidence="1" key="1">
    <citation type="submission" date="2022-01" db="EMBL/GenBank/DDBJ databases">
        <title>Genome-Based Taxonomic Classification of the Phylum Actinobacteria.</title>
        <authorList>
            <person name="Gao Y."/>
        </authorList>
    </citation>
    <scope>NUCLEOTIDE SEQUENCE</scope>
    <source>
        <strain evidence="1">KLBMP 8922</strain>
    </source>
</reference>
<evidence type="ECO:0000313" key="2">
    <source>
        <dbReference type="Proteomes" id="UP001165378"/>
    </source>
</evidence>
<evidence type="ECO:0000313" key="1">
    <source>
        <dbReference type="EMBL" id="MCF2527063.1"/>
    </source>
</evidence>
<dbReference type="Proteomes" id="UP001165378">
    <property type="component" value="Unassembled WGS sequence"/>
</dbReference>
<protein>
    <submittedName>
        <fullName evidence="1">Uncharacterized protein</fullName>
    </submittedName>
</protein>
<keyword evidence="2" id="KW-1185">Reference proteome</keyword>